<accession>A0A4Y6C8E9</accession>
<name>A0A4Y6C8E9_MYXXA</name>
<evidence type="ECO:0000313" key="2">
    <source>
        <dbReference type="Proteomes" id="UP000533080"/>
    </source>
</evidence>
<dbReference type="NCBIfam" id="TIGR03898">
    <property type="entry name" value="lanti_MRSA_kill"/>
    <property type="match status" value="1"/>
</dbReference>
<dbReference type="Proteomes" id="UP000533080">
    <property type="component" value="Unassembled WGS sequence"/>
</dbReference>
<dbReference type="AlphaFoldDB" id="A0A4Y6C8E9"/>
<comment type="caution">
    <text evidence="1">The sequence shown here is derived from an EMBL/GenBank/DDBJ whole genome shotgun (WGS) entry which is preliminary data.</text>
</comment>
<dbReference type="RefSeq" id="WP_011552917.1">
    <property type="nucleotide sequence ID" value="NZ_CP017171.1"/>
</dbReference>
<dbReference type="GO" id="GO:0042742">
    <property type="term" value="P:defense response to bacterium"/>
    <property type="evidence" value="ECO:0007669"/>
    <property type="project" value="InterPro"/>
</dbReference>
<sequence length="71" mass="7798">MSQKKDHILRAWRDPEYFNSLSSEERAALPANPAAELELGDDLLEVITGGDFCLPGQSSAQCTPCPPRHCL</sequence>
<protein>
    <submittedName>
        <fullName evidence="1">Mersacidin/lichenicidin family type 2 lantibiotic</fullName>
    </submittedName>
</protein>
<dbReference type="GeneID" id="41360226"/>
<proteinExistence type="predicted"/>
<gene>
    <name evidence="1" type="ORF">HNV28_24880</name>
</gene>
<evidence type="ECO:0000313" key="1">
    <source>
        <dbReference type="EMBL" id="NOJ81528.1"/>
    </source>
</evidence>
<dbReference type="EMBL" id="JABFNT010000090">
    <property type="protein sequence ID" value="NOJ81528.1"/>
    <property type="molecule type" value="Genomic_DNA"/>
</dbReference>
<reference evidence="1 2" key="1">
    <citation type="submission" date="2020-05" db="EMBL/GenBank/DDBJ databases">
        <authorList>
            <person name="Whitworth D."/>
        </authorList>
    </citation>
    <scope>NUCLEOTIDE SEQUENCE [LARGE SCALE GENOMIC DNA]</scope>
    <source>
        <strain evidence="1 2">AM005</strain>
    </source>
</reference>
<dbReference type="InterPro" id="IPR027635">
    <property type="entry name" value="Lantibiotic2_lead_pep_dom"/>
</dbReference>
<organism evidence="1 2">
    <name type="scientific">Myxococcus xanthus</name>
    <dbReference type="NCBI Taxonomy" id="34"/>
    <lineage>
        <taxon>Bacteria</taxon>
        <taxon>Pseudomonadati</taxon>
        <taxon>Myxococcota</taxon>
        <taxon>Myxococcia</taxon>
        <taxon>Myxococcales</taxon>
        <taxon>Cystobacterineae</taxon>
        <taxon>Myxococcaceae</taxon>
        <taxon>Myxococcus</taxon>
    </lineage>
</organism>